<protein>
    <recommendedName>
        <fullName evidence="10">Diadenylate cyclase</fullName>
        <shortName evidence="10">DAC</shortName>
        <ecNumber evidence="10">2.7.7.85</ecNumber>
    </recommendedName>
    <alternativeName>
        <fullName evidence="10">Cyclic-di-AMP synthase</fullName>
        <shortName evidence="10">c-di-AMP synthase</shortName>
    </alternativeName>
</protein>
<dbReference type="InterPro" id="IPR036888">
    <property type="entry name" value="DNA_integrity_DisA_N_sf"/>
</dbReference>
<dbReference type="PROSITE" id="PS51794">
    <property type="entry name" value="DAC"/>
    <property type="match status" value="1"/>
</dbReference>
<dbReference type="AlphaFoldDB" id="C8X3L2"/>
<dbReference type="GO" id="GO:0106408">
    <property type="term" value="F:diadenylate cyclase activity"/>
    <property type="evidence" value="ECO:0007669"/>
    <property type="project" value="UniProtKB-EC"/>
</dbReference>
<keyword evidence="13" id="KW-1185">Reference proteome</keyword>
<keyword evidence="5 10" id="KW-0548">Nucleotidyltransferase</keyword>
<dbReference type="PANTHER" id="PTHR34185:SF1">
    <property type="entry name" value="DIADENYLATE CYCLASE"/>
    <property type="match status" value="1"/>
</dbReference>
<keyword evidence="4 10" id="KW-0812">Transmembrane</keyword>
<name>C8X3L2_DESRD</name>
<keyword evidence="9 10" id="KW-0472">Membrane</keyword>
<comment type="similarity">
    <text evidence="10">Belongs to the adenylate cyclase family. DacA/CdaA subfamily.</text>
</comment>
<comment type="subunit">
    <text evidence="10">Probably a homodimer.</text>
</comment>
<evidence type="ECO:0000313" key="13">
    <source>
        <dbReference type="Proteomes" id="UP000001052"/>
    </source>
</evidence>
<keyword evidence="2 10" id="KW-1003">Cell membrane</keyword>
<evidence type="ECO:0000256" key="2">
    <source>
        <dbReference type="ARBA" id="ARBA00022475"/>
    </source>
</evidence>
<dbReference type="InterPro" id="IPR003390">
    <property type="entry name" value="DNA_integrity_scan_DisA_N"/>
</dbReference>
<evidence type="ECO:0000259" key="11">
    <source>
        <dbReference type="PROSITE" id="PS51794"/>
    </source>
</evidence>
<reference evidence="12 13" key="2">
    <citation type="journal article" date="2010" name="Stand. Genomic Sci.">
        <title>Complete genome sequence of Desulfohalobium retbaense type strain (HR(100)).</title>
        <authorList>
            <person name="Spring S."/>
            <person name="Nolan M."/>
            <person name="Lapidus A."/>
            <person name="Glavina Del Rio T."/>
            <person name="Copeland A."/>
            <person name="Tice H."/>
            <person name="Cheng J.F."/>
            <person name="Lucas S."/>
            <person name="Land M."/>
            <person name="Chen F."/>
            <person name="Bruce D."/>
            <person name="Goodwin L."/>
            <person name="Pitluck S."/>
            <person name="Ivanova N."/>
            <person name="Mavromatis K."/>
            <person name="Mikhailova N."/>
            <person name="Pati A."/>
            <person name="Chen A."/>
            <person name="Palaniappan K."/>
            <person name="Hauser L."/>
            <person name="Chang Y.J."/>
            <person name="Jeffries C.D."/>
            <person name="Munk C."/>
            <person name="Kiss H."/>
            <person name="Chain P."/>
            <person name="Han C."/>
            <person name="Brettin T."/>
            <person name="Detter J.C."/>
            <person name="Schuler E."/>
            <person name="Goker M."/>
            <person name="Rohde M."/>
            <person name="Bristow J."/>
            <person name="Eisen J.A."/>
            <person name="Markowitz V."/>
            <person name="Hugenholtz P."/>
            <person name="Kyrpides N.C."/>
            <person name="Klenk H.P."/>
        </authorList>
    </citation>
    <scope>NUCLEOTIDE SEQUENCE [LARGE SCALE GENOMIC DNA]</scope>
    <source>
        <strain evidence="12 13">DSM 5692</strain>
    </source>
</reference>
<dbReference type="InterPro" id="IPR050338">
    <property type="entry name" value="DisA"/>
</dbReference>
<organism evidence="12 13">
    <name type="scientific">Desulfohalobium retbaense (strain ATCC 49708 / DSM 5692 / JCM 16813 / HR100)</name>
    <dbReference type="NCBI Taxonomy" id="485915"/>
    <lineage>
        <taxon>Bacteria</taxon>
        <taxon>Pseudomonadati</taxon>
        <taxon>Thermodesulfobacteriota</taxon>
        <taxon>Desulfovibrionia</taxon>
        <taxon>Desulfovibrionales</taxon>
        <taxon>Desulfohalobiaceae</taxon>
        <taxon>Desulfohalobium</taxon>
    </lineage>
</organism>
<dbReference type="OrthoDB" id="9807385at2"/>
<dbReference type="GO" id="GO:0006171">
    <property type="term" value="P:cAMP biosynthetic process"/>
    <property type="evidence" value="ECO:0007669"/>
    <property type="project" value="InterPro"/>
</dbReference>
<dbReference type="Gene3D" id="3.40.1700.10">
    <property type="entry name" value="DNA integrity scanning protein, DisA, N-terminal domain"/>
    <property type="match status" value="1"/>
</dbReference>
<dbReference type="PANTHER" id="PTHR34185">
    <property type="entry name" value="DIADENYLATE CYCLASE"/>
    <property type="match status" value="1"/>
</dbReference>
<keyword evidence="3 10" id="KW-0808">Transferase</keyword>
<evidence type="ECO:0000256" key="1">
    <source>
        <dbReference type="ARBA" id="ARBA00000877"/>
    </source>
</evidence>
<evidence type="ECO:0000256" key="6">
    <source>
        <dbReference type="ARBA" id="ARBA00022741"/>
    </source>
</evidence>
<dbReference type="InterPro" id="IPR034701">
    <property type="entry name" value="CdaA"/>
</dbReference>
<dbReference type="RefSeq" id="WP_015752152.1">
    <property type="nucleotide sequence ID" value="NC_013223.1"/>
</dbReference>
<dbReference type="HAMAP" id="MF_01499">
    <property type="entry name" value="DacA"/>
    <property type="match status" value="1"/>
</dbReference>
<feature type="domain" description="DAC" evidence="11">
    <location>
        <begin position="84"/>
        <end position="239"/>
    </location>
</feature>
<dbReference type="SUPFAM" id="SSF143597">
    <property type="entry name" value="YojJ-like"/>
    <property type="match status" value="1"/>
</dbReference>
<dbReference type="STRING" id="485915.Dret_1725"/>
<dbReference type="PIRSF" id="PIRSF004793">
    <property type="entry name" value="UCP004793"/>
    <property type="match status" value="1"/>
</dbReference>
<keyword evidence="6 10" id="KW-0547">Nucleotide-binding</keyword>
<feature type="transmembrane region" description="Helical" evidence="10">
    <location>
        <begin position="39"/>
        <end position="56"/>
    </location>
</feature>
<comment type="catalytic activity">
    <reaction evidence="1 10">
        <text>2 ATP = 3',3'-c-di-AMP + 2 diphosphate</text>
        <dbReference type="Rhea" id="RHEA:35655"/>
        <dbReference type="ChEBI" id="CHEBI:30616"/>
        <dbReference type="ChEBI" id="CHEBI:33019"/>
        <dbReference type="ChEBI" id="CHEBI:71500"/>
        <dbReference type="EC" id="2.7.7.85"/>
    </reaction>
</comment>
<feature type="transmembrane region" description="Helical" evidence="10">
    <location>
        <begin position="62"/>
        <end position="83"/>
    </location>
</feature>
<dbReference type="FunFam" id="3.40.1700.10:FF:000002">
    <property type="entry name" value="Diadenylate cyclase"/>
    <property type="match status" value="1"/>
</dbReference>
<dbReference type="Proteomes" id="UP000001052">
    <property type="component" value="Chromosome"/>
</dbReference>
<sequence length="252" mass="27998">MLENLPFELPALHWRDLLDISLVAFVLYRLILLVRGTRAVSVIFGLLLVLLIYYLAGEFGLYTLHWLLANFLGSIFLVVIILFQQDIRKALAEMGTAGLWRRRSKPPEILDELVLAMMEMARRRVGALVVIERQQQLGEVIARGVTLNAVFSRDLLLTIFRPETPLHDGAVLIRGQTITAAACILPLAAGVEHKSDWGTRHRAAMGITEESDAVAIIVSEERGSVSVALGGKLTTALDEVRLKRVLASTLRR</sequence>
<dbReference type="EC" id="2.7.7.85" evidence="10"/>
<proteinExistence type="inferred from homology"/>
<evidence type="ECO:0000256" key="10">
    <source>
        <dbReference type="HAMAP-Rule" id="MF_01499"/>
    </source>
</evidence>
<dbReference type="KEGG" id="drt:Dret_1725"/>
<dbReference type="InterPro" id="IPR014046">
    <property type="entry name" value="C-di-AMP_synthase"/>
</dbReference>
<dbReference type="EMBL" id="CP001734">
    <property type="protein sequence ID" value="ACV69009.1"/>
    <property type="molecule type" value="Genomic_DNA"/>
</dbReference>
<evidence type="ECO:0000313" key="12">
    <source>
        <dbReference type="EMBL" id="ACV69009.1"/>
    </source>
</evidence>
<comment type="function">
    <text evidence="10">Catalyzes the condensation of 2 ATP molecules into cyclic di-AMP (c-di-AMP), a second messenger used to regulate differing processes in different bacteria.</text>
</comment>
<gene>
    <name evidence="10" type="primary">dacA</name>
    <name evidence="12" type="ordered locus">Dret_1725</name>
</gene>
<dbReference type="Pfam" id="PF02457">
    <property type="entry name" value="DAC"/>
    <property type="match status" value="1"/>
</dbReference>
<evidence type="ECO:0000256" key="4">
    <source>
        <dbReference type="ARBA" id="ARBA00022692"/>
    </source>
</evidence>
<evidence type="ECO:0000256" key="7">
    <source>
        <dbReference type="ARBA" id="ARBA00022840"/>
    </source>
</evidence>
<comment type="caution">
    <text evidence="10">Lacks conserved residue(s) required for the propagation of feature annotation.</text>
</comment>
<keyword evidence="7 10" id="KW-0067">ATP-binding</keyword>
<reference evidence="13" key="1">
    <citation type="submission" date="2009-09" db="EMBL/GenBank/DDBJ databases">
        <title>The complete chromosome of Desulfohalobium retbaense DSM 5692.</title>
        <authorList>
            <consortium name="US DOE Joint Genome Institute (JGI-PGF)"/>
            <person name="Lucas S."/>
            <person name="Copeland A."/>
            <person name="Lapidus A."/>
            <person name="Glavina del Rio T."/>
            <person name="Dalin E."/>
            <person name="Tice H."/>
            <person name="Bruce D."/>
            <person name="Goodwin L."/>
            <person name="Pitluck S."/>
            <person name="Kyrpides N."/>
            <person name="Mavromatis K."/>
            <person name="Ivanova N."/>
            <person name="Mikhailova N."/>
            <person name="Munk A.C."/>
            <person name="Brettin T."/>
            <person name="Detter J.C."/>
            <person name="Han C."/>
            <person name="Tapia R."/>
            <person name="Larimer F."/>
            <person name="Land M."/>
            <person name="Hauser L."/>
            <person name="Markowitz V."/>
            <person name="Cheng J.-F."/>
            <person name="Hugenholtz P."/>
            <person name="Woyke T."/>
            <person name="Wu D."/>
            <person name="Spring S."/>
            <person name="Klenk H.-P."/>
            <person name="Eisen J.A."/>
        </authorList>
    </citation>
    <scope>NUCLEOTIDE SEQUENCE [LARGE SCALE GENOMIC DNA]</scope>
    <source>
        <strain evidence="13">DSM 5692</strain>
    </source>
</reference>
<feature type="transmembrane region" description="Helical" evidence="10">
    <location>
        <begin position="12"/>
        <end position="32"/>
    </location>
</feature>
<dbReference type="HOGENOM" id="CLU_038561_0_1_7"/>
<dbReference type="InterPro" id="IPR045585">
    <property type="entry name" value="CdaA_N"/>
</dbReference>
<accession>C8X3L2</accession>
<dbReference type="eggNOG" id="COG1624">
    <property type="taxonomic scope" value="Bacteria"/>
</dbReference>
<keyword evidence="8 10" id="KW-1133">Transmembrane helix</keyword>
<dbReference type="NCBIfam" id="TIGR00159">
    <property type="entry name" value="diadenylate cyclase CdaA"/>
    <property type="match status" value="1"/>
</dbReference>
<evidence type="ECO:0000256" key="3">
    <source>
        <dbReference type="ARBA" id="ARBA00022679"/>
    </source>
</evidence>
<dbReference type="GO" id="GO:0005524">
    <property type="term" value="F:ATP binding"/>
    <property type="evidence" value="ECO:0007669"/>
    <property type="project" value="UniProtKB-UniRule"/>
</dbReference>
<evidence type="ECO:0000256" key="9">
    <source>
        <dbReference type="ARBA" id="ARBA00023136"/>
    </source>
</evidence>
<keyword evidence="10" id="KW-0997">Cell inner membrane</keyword>
<evidence type="ECO:0000256" key="8">
    <source>
        <dbReference type="ARBA" id="ARBA00022989"/>
    </source>
</evidence>
<evidence type="ECO:0000256" key="5">
    <source>
        <dbReference type="ARBA" id="ARBA00022695"/>
    </source>
</evidence>
<dbReference type="GO" id="GO:0004016">
    <property type="term" value="F:adenylate cyclase activity"/>
    <property type="evidence" value="ECO:0007669"/>
    <property type="project" value="UniProtKB-UniRule"/>
</dbReference>
<dbReference type="Pfam" id="PF19293">
    <property type="entry name" value="CdaA_N"/>
    <property type="match status" value="1"/>
</dbReference>